<keyword evidence="1 3" id="KW-0479">Metal-binding</keyword>
<dbReference type="SUPFAM" id="SSF57850">
    <property type="entry name" value="RING/U-box"/>
    <property type="match status" value="1"/>
</dbReference>
<evidence type="ECO:0000256" key="1">
    <source>
        <dbReference type="ARBA" id="ARBA00022771"/>
    </source>
</evidence>
<evidence type="ECO:0000256" key="3">
    <source>
        <dbReference type="PROSITE-ProRule" id="PRU00175"/>
    </source>
</evidence>
<feature type="transmembrane region" description="Helical" evidence="5">
    <location>
        <begin position="29"/>
        <end position="52"/>
    </location>
</feature>
<protein>
    <recommendedName>
        <fullName evidence="6">RING-type domain-containing protein</fullName>
    </recommendedName>
</protein>
<dbReference type="PANTHER" id="PTHR15379:SF2">
    <property type="entry name" value="CELL GROWTH REGULATOR WITH RING FINGER DOMAIN PROTEIN 1"/>
    <property type="match status" value="1"/>
</dbReference>
<keyword evidence="1 3" id="KW-0863">Zinc-finger</keyword>
<dbReference type="InterPro" id="IPR042496">
    <property type="entry name" value="CGRF1"/>
</dbReference>
<organism evidence="7 8">
    <name type="scientific">Tegillarca granosa</name>
    <name type="common">Malaysian cockle</name>
    <name type="synonym">Anadara granosa</name>
    <dbReference type="NCBI Taxonomy" id="220873"/>
    <lineage>
        <taxon>Eukaryota</taxon>
        <taxon>Metazoa</taxon>
        <taxon>Spiralia</taxon>
        <taxon>Lophotrochozoa</taxon>
        <taxon>Mollusca</taxon>
        <taxon>Bivalvia</taxon>
        <taxon>Autobranchia</taxon>
        <taxon>Pteriomorphia</taxon>
        <taxon>Arcoida</taxon>
        <taxon>Arcoidea</taxon>
        <taxon>Arcidae</taxon>
        <taxon>Tegillarca</taxon>
    </lineage>
</organism>
<accession>A0ABQ9EX85</accession>
<evidence type="ECO:0000313" key="8">
    <source>
        <dbReference type="Proteomes" id="UP001217089"/>
    </source>
</evidence>
<reference evidence="7 8" key="1">
    <citation type="submission" date="2022-12" db="EMBL/GenBank/DDBJ databases">
        <title>Chromosome-level genome of Tegillarca granosa.</title>
        <authorList>
            <person name="Kim J."/>
        </authorList>
    </citation>
    <scope>NUCLEOTIDE SEQUENCE [LARGE SCALE GENOMIC DNA]</scope>
    <source>
        <strain evidence="7">Teg-2019</strain>
        <tissue evidence="7">Adductor muscle</tissue>
    </source>
</reference>
<dbReference type="CDD" id="cd16787">
    <property type="entry name" value="mRING-HC-C3HC5_CGRF1"/>
    <property type="match status" value="1"/>
</dbReference>
<feature type="domain" description="RING-type" evidence="6">
    <location>
        <begin position="324"/>
        <end position="360"/>
    </location>
</feature>
<keyword evidence="8" id="KW-1185">Reference proteome</keyword>
<sequence>METQIPNALTNECWRFKIPTKATSQLEEIIRSMLILTVIVCFILMVVFILRLNGENLFLHTRAIHYVNNLTGEKAVKSIQNPFHVTIKTQANNGLSDGVDLNFSLLHSCKVYTVMGRKPNRISSKFGKSMAGYYHKFTGFKMATWSHPGTEILWNSNLSLSRLEKGMNKQIHISTPDCVTEDKLGQSPRDKYPLVVITTDSEDAISTDHFVVKWNHQYEFFSPQVAMFTVIHLKDNICKLDTQIVSQYLKTKDEEIRHLQPLFVTSSSESSHRASNLDGRHRGTKSDTDSVIDDNSVSSHNTATTGSRRNSSDRSDTSDNYEDCIVCQSLSISYALLPCRHACVCHVCLKKIGDRCPMCRGGIEMYFKVKSIDSHRDSTGSSTGSSEDLTGFNSETRWEALNRRINEYFGFM</sequence>
<comment type="caution">
    <text evidence="7">The sequence shown here is derived from an EMBL/GenBank/DDBJ whole genome shotgun (WGS) entry which is preliminary data.</text>
</comment>
<keyword evidence="5" id="KW-1133">Transmembrane helix</keyword>
<keyword evidence="5" id="KW-0812">Transmembrane</keyword>
<evidence type="ECO:0000256" key="4">
    <source>
        <dbReference type="SAM" id="MobiDB-lite"/>
    </source>
</evidence>
<evidence type="ECO:0000256" key="5">
    <source>
        <dbReference type="SAM" id="Phobius"/>
    </source>
</evidence>
<feature type="region of interest" description="Disordered" evidence="4">
    <location>
        <begin position="270"/>
        <end position="319"/>
    </location>
</feature>
<evidence type="ECO:0000313" key="7">
    <source>
        <dbReference type="EMBL" id="KAJ8308410.1"/>
    </source>
</evidence>
<keyword evidence="5" id="KW-0472">Membrane</keyword>
<name>A0ABQ9EX85_TEGGR</name>
<evidence type="ECO:0000256" key="2">
    <source>
        <dbReference type="ARBA" id="ARBA00022833"/>
    </source>
</evidence>
<gene>
    <name evidence="7" type="ORF">KUTeg_013284</name>
</gene>
<dbReference type="Pfam" id="PF13920">
    <property type="entry name" value="zf-C3HC4_3"/>
    <property type="match status" value="1"/>
</dbReference>
<dbReference type="PANTHER" id="PTHR15379">
    <property type="entry name" value="CELL GROWTH REGULATOR WITH RING FINGER DOMAIN PROTEIN 1"/>
    <property type="match status" value="1"/>
</dbReference>
<proteinExistence type="predicted"/>
<feature type="compositionally biased region" description="Polar residues" evidence="4">
    <location>
        <begin position="293"/>
        <end position="303"/>
    </location>
</feature>
<dbReference type="PROSITE" id="PS50089">
    <property type="entry name" value="ZF_RING_2"/>
    <property type="match status" value="1"/>
</dbReference>
<dbReference type="InterPro" id="IPR001841">
    <property type="entry name" value="Znf_RING"/>
</dbReference>
<dbReference type="EMBL" id="JARBDR010000657">
    <property type="protein sequence ID" value="KAJ8308410.1"/>
    <property type="molecule type" value="Genomic_DNA"/>
</dbReference>
<feature type="compositionally biased region" description="Basic and acidic residues" evidence="4">
    <location>
        <begin position="278"/>
        <end position="288"/>
    </location>
</feature>
<dbReference type="Gene3D" id="3.30.40.10">
    <property type="entry name" value="Zinc/RING finger domain, C3HC4 (zinc finger)"/>
    <property type="match status" value="1"/>
</dbReference>
<evidence type="ECO:0000259" key="6">
    <source>
        <dbReference type="PROSITE" id="PS50089"/>
    </source>
</evidence>
<dbReference type="Proteomes" id="UP001217089">
    <property type="component" value="Unassembled WGS sequence"/>
</dbReference>
<keyword evidence="2" id="KW-0862">Zinc</keyword>
<dbReference type="InterPro" id="IPR013083">
    <property type="entry name" value="Znf_RING/FYVE/PHD"/>
</dbReference>